<dbReference type="SUPFAM" id="SSF46785">
    <property type="entry name" value="Winged helix' DNA-binding domain"/>
    <property type="match status" value="1"/>
</dbReference>
<keyword evidence="7" id="KW-1185">Reference proteome</keyword>
<dbReference type="InterPro" id="IPR036388">
    <property type="entry name" value="WH-like_DNA-bd_sf"/>
</dbReference>
<evidence type="ECO:0000313" key="7">
    <source>
        <dbReference type="Proteomes" id="UP001163105"/>
    </source>
</evidence>
<evidence type="ECO:0000256" key="3">
    <source>
        <dbReference type="ARBA" id="ARBA00022691"/>
    </source>
</evidence>
<dbReference type="SUPFAM" id="SSF53335">
    <property type="entry name" value="S-adenosyl-L-methionine-dependent methyltransferases"/>
    <property type="match status" value="1"/>
</dbReference>
<evidence type="ECO:0000256" key="1">
    <source>
        <dbReference type="ARBA" id="ARBA00022603"/>
    </source>
</evidence>
<dbReference type="EMBL" id="JAQHRD010000002">
    <property type="protein sequence ID" value="KAJ6443905.1"/>
    <property type="molecule type" value="Genomic_DNA"/>
</dbReference>
<dbReference type="InterPro" id="IPR001077">
    <property type="entry name" value="COMT_C"/>
</dbReference>
<protein>
    <submittedName>
        <fullName evidence="6">O-methyltransferase</fullName>
    </submittedName>
</protein>
<evidence type="ECO:0000256" key="4">
    <source>
        <dbReference type="SAM" id="MobiDB-lite"/>
    </source>
</evidence>
<dbReference type="GO" id="GO:0008171">
    <property type="term" value="F:O-methyltransferase activity"/>
    <property type="evidence" value="ECO:0007669"/>
    <property type="project" value="InterPro"/>
</dbReference>
<dbReference type="Proteomes" id="UP001163105">
    <property type="component" value="Unassembled WGS sequence"/>
</dbReference>
<sequence length="513" mass="57156">MAKFRVPSWLQSPSSAADADRKKQNRRSFAGFSQLKARPDSTVVAPESQYRAVPAEKPVPVPEEASPNGQFRMVELAKKIAAESAKVETYFKNNSLPEPGFGADAPEDYPNLPGDVQRSRQEIINSCQELERLARGPRECVRWDAWAFLDTLSLQVVNKYDIAKLVPLDAPIPLSELQTKTTLDPINLARVLRHAMTNGMFCEPSPGLIAHTAASRLLAHDTSLQDWVGFNAEDHFPAAARVVDALREHPEATSLTQTGFNYAFDTVDKEPMFVTLGKDPVRAKRFGGAMMSLTGTTGYEVRYFVDGCDLSTVNEQKGTFVDIGGSHGFVSVEMAKKWKDMKFVVQDLPKTVDSAPKPISEDESVAQRIEFQVHDFFKEQPIKDADVYYFRWIVHNYSNPYAVKLLRNLVPALKPGARVIINEHCLEQPGADDPWDEKLMRSMDMVMMALLNAQERREDEFAALFAEADPRFAFKGAKRIDGCRMSIVEAVWAPEGRDAAGNLANGDVKPVST</sequence>
<dbReference type="Gene3D" id="3.40.50.150">
    <property type="entry name" value="Vaccinia Virus protein VP39"/>
    <property type="match status" value="1"/>
</dbReference>
<reference evidence="6" key="1">
    <citation type="submission" date="2023-01" db="EMBL/GenBank/DDBJ databases">
        <title>The growth and conidiation of Purpureocillium lavendulum are regulated by nitrogen source and histone H3K14 acetylation.</title>
        <authorList>
            <person name="Tang P."/>
            <person name="Han J."/>
            <person name="Zhang C."/>
            <person name="Tang P."/>
            <person name="Qi F."/>
            <person name="Zhang K."/>
            <person name="Liang L."/>
        </authorList>
    </citation>
    <scope>NUCLEOTIDE SEQUENCE</scope>
    <source>
        <strain evidence="6">YMF1.00683</strain>
    </source>
</reference>
<feature type="region of interest" description="Disordered" evidence="4">
    <location>
        <begin position="1"/>
        <end position="66"/>
    </location>
</feature>
<dbReference type="InterPro" id="IPR036390">
    <property type="entry name" value="WH_DNA-bd_sf"/>
</dbReference>
<evidence type="ECO:0000313" key="6">
    <source>
        <dbReference type="EMBL" id="KAJ6443905.1"/>
    </source>
</evidence>
<proteinExistence type="predicted"/>
<dbReference type="GO" id="GO:0032259">
    <property type="term" value="P:methylation"/>
    <property type="evidence" value="ECO:0007669"/>
    <property type="project" value="UniProtKB-KW"/>
</dbReference>
<name>A0AB34FX28_9HYPO</name>
<dbReference type="InterPro" id="IPR029063">
    <property type="entry name" value="SAM-dependent_MTases_sf"/>
</dbReference>
<feature type="compositionally biased region" description="Low complexity" evidence="4">
    <location>
        <begin position="52"/>
        <end position="66"/>
    </location>
</feature>
<dbReference type="AlphaFoldDB" id="A0AB34FX28"/>
<comment type="caution">
    <text evidence="6">The sequence shown here is derived from an EMBL/GenBank/DDBJ whole genome shotgun (WGS) entry which is preliminary data.</text>
</comment>
<dbReference type="InterPro" id="IPR016461">
    <property type="entry name" value="COMT-like"/>
</dbReference>
<accession>A0AB34FX28</accession>
<gene>
    <name evidence="6" type="ORF">O9K51_02296</name>
</gene>
<keyword evidence="2" id="KW-0808">Transferase</keyword>
<dbReference type="PANTHER" id="PTHR43712">
    <property type="entry name" value="PUTATIVE (AFU_ORTHOLOGUE AFUA_4G14580)-RELATED"/>
    <property type="match status" value="1"/>
</dbReference>
<keyword evidence="1" id="KW-0489">Methyltransferase</keyword>
<dbReference type="Gene3D" id="1.10.10.10">
    <property type="entry name" value="Winged helix-like DNA-binding domain superfamily/Winged helix DNA-binding domain"/>
    <property type="match status" value="1"/>
</dbReference>
<keyword evidence="3" id="KW-0949">S-adenosyl-L-methionine</keyword>
<dbReference type="Pfam" id="PF00891">
    <property type="entry name" value="Methyltransf_2"/>
    <property type="match status" value="1"/>
</dbReference>
<feature type="domain" description="O-methyltransferase C-terminal" evidence="5">
    <location>
        <begin position="260"/>
        <end position="468"/>
    </location>
</feature>
<evidence type="ECO:0000256" key="2">
    <source>
        <dbReference type="ARBA" id="ARBA00022679"/>
    </source>
</evidence>
<evidence type="ECO:0000259" key="5">
    <source>
        <dbReference type="Pfam" id="PF00891"/>
    </source>
</evidence>
<dbReference type="PANTHER" id="PTHR43712:SF16">
    <property type="entry name" value="O-METHYLTRANSFERASE ELCB"/>
    <property type="match status" value="1"/>
</dbReference>
<dbReference type="PROSITE" id="PS51683">
    <property type="entry name" value="SAM_OMT_II"/>
    <property type="match status" value="1"/>
</dbReference>
<organism evidence="6 7">
    <name type="scientific">Purpureocillium lavendulum</name>
    <dbReference type="NCBI Taxonomy" id="1247861"/>
    <lineage>
        <taxon>Eukaryota</taxon>
        <taxon>Fungi</taxon>
        <taxon>Dikarya</taxon>
        <taxon>Ascomycota</taxon>
        <taxon>Pezizomycotina</taxon>
        <taxon>Sordariomycetes</taxon>
        <taxon>Hypocreomycetidae</taxon>
        <taxon>Hypocreales</taxon>
        <taxon>Ophiocordycipitaceae</taxon>
        <taxon>Purpureocillium</taxon>
    </lineage>
</organism>